<evidence type="ECO:0008006" key="4">
    <source>
        <dbReference type="Google" id="ProtNLM"/>
    </source>
</evidence>
<dbReference type="InterPro" id="IPR050445">
    <property type="entry name" value="Bact_polysacc_biosynth/exp"/>
</dbReference>
<evidence type="ECO:0000313" key="3">
    <source>
        <dbReference type="Proteomes" id="UP000319014"/>
    </source>
</evidence>
<dbReference type="PANTHER" id="PTHR32309">
    <property type="entry name" value="TYROSINE-PROTEIN KINASE"/>
    <property type="match status" value="1"/>
</dbReference>
<proteinExistence type="predicted"/>
<keyword evidence="3" id="KW-1185">Reference proteome</keyword>
<gene>
    <name evidence="2" type="ORF">SAMN06265221_10771</name>
</gene>
<dbReference type="Proteomes" id="UP000319014">
    <property type="component" value="Unassembled WGS sequence"/>
</dbReference>
<protein>
    <recommendedName>
        <fullName evidence="4">Chromosome partitioning ATPase, Mrp family, contains Fe-S cluster</fullName>
    </recommendedName>
</protein>
<dbReference type="EMBL" id="FXTK01000007">
    <property type="protein sequence ID" value="SMO69068.1"/>
    <property type="molecule type" value="Genomic_DNA"/>
</dbReference>
<feature type="region of interest" description="Disordered" evidence="1">
    <location>
        <begin position="1"/>
        <end position="28"/>
    </location>
</feature>
<evidence type="ECO:0000256" key="1">
    <source>
        <dbReference type="SAM" id="MobiDB-lite"/>
    </source>
</evidence>
<dbReference type="PANTHER" id="PTHR32309:SF31">
    <property type="entry name" value="CAPSULAR EXOPOLYSACCHARIDE FAMILY"/>
    <property type="match status" value="1"/>
</dbReference>
<sequence length="245" mass="25816">MQADTGKTPDKTPVSGATPAPGRKSVSSKFIRREAARTASDAAHAQIISQRFSLLRTRILREMRNRGWHKLAVVPLTREAGGTYVSIHLALALARQQHTNVVLMDMDLGNPSLARELGIPGCDSVTDTLRKGRPLADLICTIEELPNLAVLAPGQAEPEAAELLQDEQLAAALGQLGDISTNTVVIMDGAALLGEDAALAGIPLADALLLVADGRNGTSADMAHADRLLVGMPPVMGVVLNKSED</sequence>
<dbReference type="InterPro" id="IPR027417">
    <property type="entry name" value="P-loop_NTPase"/>
</dbReference>
<name>A0A521DBV7_9RHOB</name>
<dbReference type="SUPFAM" id="SSF52540">
    <property type="entry name" value="P-loop containing nucleoside triphosphate hydrolases"/>
    <property type="match status" value="1"/>
</dbReference>
<dbReference type="AlphaFoldDB" id="A0A521DBV7"/>
<reference evidence="2 3" key="1">
    <citation type="submission" date="2017-05" db="EMBL/GenBank/DDBJ databases">
        <authorList>
            <person name="Varghese N."/>
            <person name="Submissions S."/>
        </authorList>
    </citation>
    <scope>NUCLEOTIDE SEQUENCE [LARGE SCALE GENOMIC DNA]</scope>
    <source>
        <strain evidence="2 3">DSM 100094</strain>
    </source>
</reference>
<organism evidence="2 3">
    <name type="scientific">Paracoccus laeviglucosivorans</name>
    <dbReference type="NCBI Taxonomy" id="1197861"/>
    <lineage>
        <taxon>Bacteria</taxon>
        <taxon>Pseudomonadati</taxon>
        <taxon>Pseudomonadota</taxon>
        <taxon>Alphaproteobacteria</taxon>
        <taxon>Rhodobacterales</taxon>
        <taxon>Paracoccaceae</taxon>
        <taxon>Paracoccus</taxon>
    </lineage>
</organism>
<evidence type="ECO:0000313" key="2">
    <source>
        <dbReference type="EMBL" id="SMO69068.1"/>
    </source>
</evidence>
<dbReference type="Gene3D" id="3.40.50.300">
    <property type="entry name" value="P-loop containing nucleotide triphosphate hydrolases"/>
    <property type="match status" value="1"/>
</dbReference>
<accession>A0A521DBV7</accession>